<dbReference type="InterPro" id="IPR008977">
    <property type="entry name" value="PHM/PNGase_F_dom_sf"/>
</dbReference>
<dbReference type="OrthoDB" id="9788721at2"/>
<sequence>MFDSRDGRAIWRFFLPRRLVLMAWMAWLVTSAVMGGMPASVSAGGKKPPTYTKDVAPILQKKCQNCHRRHQVGPFALETYEQARKRAKDIASVVSDRLMPPWKPAPGVGPKLKHDQSLAHEEIALLEAWAEAGAPQGDPKHLPPPAQFVEGWKLGPPDLILEPTEDFKIRPSCPDTYRCFVLPTNLAKDTYISAIDFRPGNPKVVHHINAFLDSSGEARLKDEAEPRAGYTSFAGPGIAVYDELSFWAGGHEPSHFPPGVGQLLPRQSDVILQVHYHATGKAEVDRTRVGVYFSREPVKQALHWTTVSNSKFQIPVGAPNFEVKANWYVPTELEVLAVSPHMHLLGRDMRMSATYPNGTKQDLIHIPVWDPSWQSAYFFQKPIALPGGSLVNVTAHFDNSEYPRNPNQPPKRVAWGYGANDEMCEGFMAVVKKGQDLTLPWAKDDLAEILSRQRLKNMLKQAARQAR</sequence>
<dbReference type="Gene3D" id="2.60.120.310">
    <property type="entry name" value="Copper type II, ascorbate-dependent monooxygenase, N-terminal domain"/>
    <property type="match status" value="1"/>
</dbReference>
<evidence type="ECO:0000256" key="2">
    <source>
        <dbReference type="ARBA" id="ARBA00023004"/>
    </source>
</evidence>
<keyword evidence="7" id="KW-1185">Reference proteome</keyword>
<dbReference type="eggNOG" id="COG2010">
    <property type="taxonomic scope" value="Bacteria"/>
</dbReference>
<feature type="domain" description="Cytochrome c" evidence="5">
    <location>
        <begin position="50"/>
        <end position="134"/>
    </location>
</feature>
<dbReference type="PROSITE" id="PS51007">
    <property type="entry name" value="CYTC"/>
    <property type="match status" value="1"/>
</dbReference>
<keyword evidence="4" id="KW-0349">Heme</keyword>
<dbReference type="RefSeq" id="WP_015250321.1">
    <property type="nucleotide sequence ID" value="NC_019892.1"/>
</dbReference>
<dbReference type="InterPro" id="IPR036939">
    <property type="entry name" value="Cu2_ascorb_mOase_N_sf"/>
</dbReference>
<reference evidence="6 7" key="1">
    <citation type="submission" date="2012-02" db="EMBL/GenBank/DDBJ databases">
        <title>Complete sequence of chromosome of Singulisphaera acidiphila DSM 18658.</title>
        <authorList>
            <consortium name="US DOE Joint Genome Institute (JGI-PGF)"/>
            <person name="Lucas S."/>
            <person name="Copeland A."/>
            <person name="Lapidus A."/>
            <person name="Glavina del Rio T."/>
            <person name="Dalin E."/>
            <person name="Tice H."/>
            <person name="Bruce D."/>
            <person name="Goodwin L."/>
            <person name="Pitluck S."/>
            <person name="Peters L."/>
            <person name="Ovchinnikova G."/>
            <person name="Chertkov O."/>
            <person name="Kyrpides N."/>
            <person name="Mavromatis K."/>
            <person name="Ivanova N."/>
            <person name="Brettin T."/>
            <person name="Detter J.C."/>
            <person name="Han C."/>
            <person name="Larimer F."/>
            <person name="Land M."/>
            <person name="Hauser L."/>
            <person name="Markowitz V."/>
            <person name="Cheng J.-F."/>
            <person name="Hugenholtz P."/>
            <person name="Woyke T."/>
            <person name="Wu D."/>
            <person name="Tindall B."/>
            <person name="Pomrenke H."/>
            <person name="Brambilla E."/>
            <person name="Klenk H.-P."/>
            <person name="Eisen J.A."/>
        </authorList>
    </citation>
    <scope>NUCLEOTIDE SEQUENCE [LARGE SCALE GENOMIC DNA]</scope>
    <source>
        <strain evidence="7">ATCC BAA-1392 / DSM 18658 / VKM B-2454 / MOB10</strain>
    </source>
</reference>
<dbReference type="Gene3D" id="2.60.120.230">
    <property type="match status" value="1"/>
</dbReference>
<evidence type="ECO:0000256" key="1">
    <source>
        <dbReference type="ARBA" id="ARBA00022723"/>
    </source>
</evidence>
<name>L0DQN3_SINAD</name>
<dbReference type="AlphaFoldDB" id="L0DQN3"/>
<dbReference type="Proteomes" id="UP000010798">
    <property type="component" value="Chromosome"/>
</dbReference>
<dbReference type="InterPro" id="IPR009056">
    <property type="entry name" value="Cyt_c-like_dom"/>
</dbReference>
<dbReference type="EMBL" id="CP003364">
    <property type="protein sequence ID" value="AGA31250.1"/>
    <property type="molecule type" value="Genomic_DNA"/>
</dbReference>
<evidence type="ECO:0000313" key="7">
    <source>
        <dbReference type="Proteomes" id="UP000010798"/>
    </source>
</evidence>
<organism evidence="6 7">
    <name type="scientific">Singulisphaera acidiphila (strain ATCC BAA-1392 / DSM 18658 / VKM B-2454 / MOB10)</name>
    <dbReference type="NCBI Taxonomy" id="886293"/>
    <lineage>
        <taxon>Bacteria</taxon>
        <taxon>Pseudomonadati</taxon>
        <taxon>Planctomycetota</taxon>
        <taxon>Planctomycetia</taxon>
        <taxon>Isosphaerales</taxon>
        <taxon>Isosphaeraceae</taxon>
        <taxon>Singulisphaera</taxon>
    </lineage>
</organism>
<keyword evidence="3" id="KW-1015">Disulfide bond</keyword>
<dbReference type="KEGG" id="saci:Sinac_7202"/>
<keyword evidence="1 4" id="KW-0479">Metal-binding</keyword>
<dbReference type="GO" id="GO:0020037">
    <property type="term" value="F:heme binding"/>
    <property type="evidence" value="ECO:0007669"/>
    <property type="project" value="InterPro"/>
</dbReference>
<evidence type="ECO:0000259" key="5">
    <source>
        <dbReference type="PROSITE" id="PS51007"/>
    </source>
</evidence>
<dbReference type="InterPro" id="IPR014784">
    <property type="entry name" value="Cu2_ascorb_mOase-like_C"/>
</dbReference>
<protein>
    <submittedName>
        <fullName evidence="6">Putative membrane protein</fullName>
    </submittedName>
</protein>
<proteinExistence type="predicted"/>
<dbReference type="HOGENOM" id="CLU_039620_0_0_0"/>
<dbReference type="SUPFAM" id="SSF49742">
    <property type="entry name" value="PHM/PNGase F"/>
    <property type="match status" value="2"/>
</dbReference>
<evidence type="ECO:0000256" key="3">
    <source>
        <dbReference type="ARBA" id="ARBA00023157"/>
    </source>
</evidence>
<evidence type="ECO:0000256" key="4">
    <source>
        <dbReference type="PROSITE-ProRule" id="PRU00433"/>
    </source>
</evidence>
<dbReference type="GO" id="GO:0005507">
    <property type="term" value="F:copper ion binding"/>
    <property type="evidence" value="ECO:0007669"/>
    <property type="project" value="InterPro"/>
</dbReference>
<keyword evidence="2 4" id="KW-0408">Iron</keyword>
<accession>L0DQN3</accession>
<evidence type="ECO:0000313" key="6">
    <source>
        <dbReference type="EMBL" id="AGA31250.1"/>
    </source>
</evidence>
<gene>
    <name evidence="6" type="ordered locus">Sinac_7202</name>
</gene>
<dbReference type="GO" id="GO:0016715">
    <property type="term" value="F:oxidoreductase activity, acting on paired donors, with incorporation or reduction of molecular oxygen, reduced ascorbate as one donor, and incorporation of one atom of oxygen"/>
    <property type="evidence" value="ECO:0007669"/>
    <property type="project" value="InterPro"/>
</dbReference>
<dbReference type="GO" id="GO:0009055">
    <property type="term" value="F:electron transfer activity"/>
    <property type="evidence" value="ECO:0007669"/>
    <property type="project" value="InterPro"/>
</dbReference>
<dbReference type="STRING" id="886293.Sinac_7202"/>